<sequence length="318" mass="34511">MTSTQTHLLIGGAGFIGRHVAFGLLRRAQRIIVADRVTPERGDTLASECVEFINLDLTTADWDELICDVDVVHLYAWSSIPASANANPLGDLHANLGVTLGLLEALRRRGRGRLVFTSSGGTVYGRVEDAPIPEYHRLSPITAYGAGKATAELYLGLYRELYGLDCRIARLSNPYGAGQDTVRGQGAVTTFIHRALDGEKIVIWGDGSVVRDYVHISDVVNALISLADIPVIHGSAIYNVGSGEGHSLNDIVAELERQLGRELSVMRNKPRPFDVPVNILDISRAKRDLSWGPSVSFADGVARTIDDIRRGASLSFLQ</sequence>
<feature type="domain" description="NAD-dependent epimerase/dehydratase" evidence="3">
    <location>
        <begin position="8"/>
        <end position="241"/>
    </location>
</feature>
<evidence type="ECO:0000259" key="3">
    <source>
        <dbReference type="Pfam" id="PF01370"/>
    </source>
</evidence>
<dbReference type="AlphaFoldDB" id="A0A6A7Y7N4"/>
<dbReference type="InterPro" id="IPR001509">
    <property type="entry name" value="Epimerase_deHydtase"/>
</dbReference>
<evidence type="ECO:0000313" key="4">
    <source>
        <dbReference type="EMBL" id="MQT15283.1"/>
    </source>
</evidence>
<evidence type="ECO:0000256" key="2">
    <source>
        <dbReference type="ARBA" id="ARBA00007637"/>
    </source>
</evidence>
<dbReference type="SUPFAM" id="SSF51735">
    <property type="entry name" value="NAD(P)-binding Rossmann-fold domains"/>
    <property type="match status" value="1"/>
</dbReference>
<dbReference type="EMBL" id="VWNA01000003">
    <property type="protein sequence ID" value="MQT15283.1"/>
    <property type="molecule type" value="Genomic_DNA"/>
</dbReference>
<accession>A0A6A7Y7N4</accession>
<name>A0A6A7Y7N4_9HYPH</name>
<comment type="pathway">
    <text evidence="1">Bacterial outer membrane biogenesis; LPS O-antigen biosynthesis.</text>
</comment>
<dbReference type="Gene3D" id="3.40.50.720">
    <property type="entry name" value="NAD(P)-binding Rossmann-like Domain"/>
    <property type="match status" value="1"/>
</dbReference>
<dbReference type="Proteomes" id="UP000332515">
    <property type="component" value="Unassembled WGS sequence"/>
</dbReference>
<evidence type="ECO:0000256" key="1">
    <source>
        <dbReference type="ARBA" id="ARBA00005125"/>
    </source>
</evidence>
<comment type="similarity">
    <text evidence="2">Belongs to the NAD(P)-dependent epimerase/dehydratase family.</text>
</comment>
<comment type="caution">
    <text evidence="4">The sequence shown here is derived from an EMBL/GenBank/DDBJ whole genome shotgun (WGS) entry which is preliminary data.</text>
</comment>
<reference evidence="4 5" key="1">
    <citation type="submission" date="2019-09" db="EMBL/GenBank/DDBJ databases">
        <title>Segnochrobactrum spirostomi gen. nov., sp. nov., isolated from the ciliate Spirostomum cf. yagiui and description of a novel family, Segnochrobactraceae fam. nov. within the order Rhizobiales of the class Alphaproteobacteria.</title>
        <authorList>
            <person name="Akter S."/>
            <person name="Shazib S.U.A."/>
            <person name="Shin M.K."/>
        </authorList>
    </citation>
    <scope>NUCLEOTIDE SEQUENCE [LARGE SCALE GENOMIC DNA]</scope>
    <source>
        <strain evidence="4 5">Sp-1</strain>
    </source>
</reference>
<dbReference type="Gene3D" id="3.90.25.10">
    <property type="entry name" value="UDP-galactose 4-epimerase, domain 1"/>
    <property type="match status" value="1"/>
</dbReference>
<proteinExistence type="inferred from homology"/>
<evidence type="ECO:0000313" key="5">
    <source>
        <dbReference type="Proteomes" id="UP000332515"/>
    </source>
</evidence>
<dbReference type="PRINTS" id="PR01713">
    <property type="entry name" value="NUCEPIMERASE"/>
</dbReference>
<dbReference type="InterPro" id="IPR036291">
    <property type="entry name" value="NAD(P)-bd_dom_sf"/>
</dbReference>
<dbReference type="Pfam" id="PF01370">
    <property type="entry name" value="Epimerase"/>
    <property type="match status" value="1"/>
</dbReference>
<protein>
    <submittedName>
        <fullName evidence="4">NAD-dependent epimerase/dehydratase family protein</fullName>
    </submittedName>
</protein>
<organism evidence="4 5">
    <name type="scientific">Segnochrobactrum spirostomi</name>
    <dbReference type="NCBI Taxonomy" id="2608987"/>
    <lineage>
        <taxon>Bacteria</taxon>
        <taxon>Pseudomonadati</taxon>
        <taxon>Pseudomonadota</taxon>
        <taxon>Alphaproteobacteria</taxon>
        <taxon>Hyphomicrobiales</taxon>
        <taxon>Segnochrobactraceae</taxon>
        <taxon>Segnochrobactrum</taxon>
    </lineage>
</organism>
<gene>
    <name evidence="4" type="ORF">F0357_22010</name>
</gene>
<keyword evidence="5" id="KW-1185">Reference proteome</keyword>
<dbReference type="PANTHER" id="PTHR43000">
    <property type="entry name" value="DTDP-D-GLUCOSE 4,6-DEHYDRATASE-RELATED"/>
    <property type="match status" value="1"/>
</dbReference>
<dbReference type="RefSeq" id="WP_153490129.1">
    <property type="nucleotide sequence ID" value="NZ_VWNA01000003.1"/>
</dbReference>